<dbReference type="PANTHER" id="PTHR34257">
    <property type="entry name" value="ADAPTER PROTEIN CIKS"/>
    <property type="match status" value="1"/>
</dbReference>
<sequence>MDPSECSLTDISGKSVRHLSPGVNLNQIFHPARHPGGFGCMNSGSFGQDFSHRVEKTSQEFWPPAAVVQHQGVYRGGLHPSGTGPESPRWRCETYQCAAAGATARNPAVGEETYDFDPALEPPLPLRSDDEWLQMAPCPPPQHCLHNYGDALCRFNTCRLPQQPCHLPALRQHLRPCADPNALFCCQDNFRSSSLAQGSVSINVPRIIIPRDMNQVRVMNLHSGGAALPPQTPNRRTVRLPDKNQKVFVTYSSDSAIEVVPFMDFLTQHGFRAAMDIWDSPISRLDGYLLDPSALIIIAISPNYKADVEGARMDTQSPHTRYIYTMMQNQFIQQGSLNFRFIPVCFLNSSQKHVPSWLQNTRVYLWPQEMEDLLLGLFRAEKYAPPPVSTDLTVTMRPVAPTFADAP</sequence>
<name>A0A5C6NX91_9TELE</name>
<gene>
    <name evidence="2" type="ORF">D4764_16G0004200</name>
</gene>
<comment type="caution">
    <text evidence="2">The sequence shown here is derived from an EMBL/GenBank/DDBJ whole genome shotgun (WGS) entry which is preliminary data.</text>
</comment>
<proteinExistence type="predicted"/>
<dbReference type="GO" id="GO:0006959">
    <property type="term" value="P:humoral immune response"/>
    <property type="evidence" value="ECO:0007669"/>
    <property type="project" value="TreeGrafter"/>
</dbReference>
<dbReference type="EMBL" id="RHFK02000008">
    <property type="protein sequence ID" value="TWW71923.1"/>
    <property type="molecule type" value="Genomic_DNA"/>
</dbReference>
<protein>
    <submittedName>
        <fullName evidence="2">Adapter protein CIKS</fullName>
    </submittedName>
</protein>
<dbReference type="PANTHER" id="PTHR34257:SF4">
    <property type="entry name" value="ADAPTER PROTEIN CIKS"/>
    <property type="match status" value="1"/>
</dbReference>
<dbReference type="Pfam" id="PF08357">
    <property type="entry name" value="SEFIR"/>
    <property type="match status" value="1"/>
</dbReference>
<dbReference type="PROSITE" id="PS51534">
    <property type="entry name" value="SEFIR"/>
    <property type="match status" value="1"/>
</dbReference>
<organism evidence="2 3">
    <name type="scientific">Takifugu flavidus</name>
    <name type="common">sansaifugu</name>
    <dbReference type="NCBI Taxonomy" id="433684"/>
    <lineage>
        <taxon>Eukaryota</taxon>
        <taxon>Metazoa</taxon>
        <taxon>Chordata</taxon>
        <taxon>Craniata</taxon>
        <taxon>Vertebrata</taxon>
        <taxon>Euteleostomi</taxon>
        <taxon>Actinopterygii</taxon>
        <taxon>Neopterygii</taxon>
        <taxon>Teleostei</taxon>
        <taxon>Neoteleostei</taxon>
        <taxon>Acanthomorphata</taxon>
        <taxon>Eupercaria</taxon>
        <taxon>Tetraodontiformes</taxon>
        <taxon>Tetradontoidea</taxon>
        <taxon>Tetraodontidae</taxon>
        <taxon>Takifugu</taxon>
    </lineage>
</organism>
<evidence type="ECO:0000313" key="3">
    <source>
        <dbReference type="Proteomes" id="UP000324091"/>
    </source>
</evidence>
<accession>A0A5C6NX91</accession>
<dbReference type="InterPro" id="IPR053047">
    <property type="entry name" value="E3_ubiq_ligase_TRAF3IP2"/>
</dbReference>
<dbReference type="Proteomes" id="UP000324091">
    <property type="component" value="Chromosome 16"/>
</dbReference>
<keyword evidence="3" id="KW-1185">Reference proteome</keyword>
<dbReference type="Gene3D" id="3.40.50.11530">
    <property type="match status" value="1"/>
</dbReference>
<dbReference type="InterPro" id="IPR013568">
    <property type="entry name" value="SEFIR_dom"/>
</dbReference>
<evidence type="ECO:0000259" key="1">
    <source>
        <dbReference type="PROSITE" id="PS51534"/>
    </source>
</evidence>
<dbReference type="GO" id="GO:0043123">
    <property type="term" value="P:positive regulation of canonical NF-kappaB signal transduction"/>
    <property type="evidence" value="ECO:0007669"/>
    <property type="project" value="TreeGrafter"/>
</dbReference>
<evidence type="ECO:0000313" key="2">
    <source>
        <dbReference type="EMBL" id="TWW71923.1"/>
    </source>
</evidence>
<feature type="domain" description="SEFIR" evidence="1">
    <location>
        <begin position="244"/>
        <end position="375"/>
    </location>
</feature>
<reference evidence="2 3" key="1">
    <citation type="submission" date="2019-04" db="EMBL/GenBank/DDBJ databases">
        <title>Chromosome genome assembly for Takifugu flavidus.</title>
        <authorList>
            <person name="Xiao S."/>
        </authorList>
    </citation>
    <scope>NUCLEOTIDE SEQUENCE [LARGE SCALE GENOMIC DNA]</scope>
    <source>
        <strain evidence="2">HTHZ2018</strain>
        <tissue evidence="2">Muscle</tissue>
    </source>
</reference>
<dbReference type="AlphaFoldDB" id="A0A5C6NX91"/>